<proteinExistence type="predicted"/>
<dbReference type="AlphaFoldDB" id="A0A662YJT6"/>
<evidence type="ECO:0000256" key="3">
    <source>
        <dbReference type="ARBA" id="ARBA00023136"/>
    </source>
</evidence>
<keyword evidence="3" id="KW-0472">Membrane</keyword>
<dbReference type="CDD" id="cd08521">
    <property type="entry name" value="C2A_SLP"/>
    <property type="match status" value="1"/>
</dbReference>
<feature type="domain" description="C2" evidence="4">
    <location>
        <begin position="33"/>
        <end position="155"/>
    </location>
</feature>
<dbReference type="EMBL" id="SCEB01001309">
    <property type="protein sequence ID" value="RXM96994.1"/>
    <property type="molecule type" value="Genomic_DNA"/>
</dbReference>
<keyword evidence="6" id="KW-1185">Reference proteome</keyword>
<dbReference type="GO" id="GO:0005886">
    <property type="term" value="C:plasma membrane"/>
    <property type="evidence" value="ECO:0007669"/>
    <property type="project" value="TreeGrafter"/>
</dbReference>
<evidence type="ECO:0000256" key="1">
    <source>
        <dbReference type="ARBA" id="ARBA00004370"/>
    </source>
</evidence>
<evidence type="ECO:0000256" key="2">
    <source>
        <dbReference type="ARBA" id="ARBA00022737"/>
    </source>
</evidence>
<sequence length="276" mass="31464">MIVSDFLLYSIQDSTCSISSTCTEDGNFENARVTGEIEFCIVYNYKTSCLEICIKACKNLAYGDEKKKKCSPYIKTYLLPDKSPQSKLKTTIKKNTTHPTFSETLRYNIDRSQLETRSLQVSVWHSETLKRKVFLGEVIIPLDSWKFEEDSTQSYNWYQLNSKNKMTILGQLKVVIIGAKNLPSLRPDGTLNSFVKVCLILPDNRQLKQKTPVLKKKACPQWNHQLVFSDVLLCELLDSCLDITVWDHAAFGVTDRFLGGVRLERGKTILVAIESD</sequence>
<keyword evidence="2" id="KW-0677">Repeat</keyword>
<dbReference type="PROSITE" id="PS50004">
    <property type="entry name" value="C2"/>
    <property type="match status" value="2"/>
</dbReference>
<feature type="domain" description="C2" evidence="4">
    <location>
        <begin position="156"/>
        <end position="276"/>
    </location>
</feature>
<dbReference type="Gene3D" id="2.60.40.150">
    <property type="entry name" value="C2 domain"/>
    <property type="match status" value="2"/>
</dbReference>
<dbReference type="SUPFAM" id="SSF49562">
    <property type="entry name" value="C2 domain (Calcium/lipid-binding domain, CaLB)"/>
    <property type="match status" value="2"/>
</dbReference>
<dbReference type="PANTHER" id="PTHR45716:SF1">
    <property type="entry name" value="SYNAPTOTAGMIN-LIKE PROTEIN 3"/>
    <property type="match status" value="1"/>
</dbReference>
<name>A0A662YJT6_ACIRT</name>
<dbReference type="Pfam" id="PF00168">
    <property type="entry name" value="C2"/>
    <property type="match status" value="2"/>
</dbReference>
<dbReference type="GO" id="GO:0006887">
    <property type="term" value="P:exocytosis"/>
    <property type="evidence" value="ECO:0007669"/>
    <property type="project" value="TreeGrafter"/>
</dbReference>
<comment type="subcellular location">
    <subcellularLocation>
        <location evidence="1">Membrane</location>
    </subcellularLocation>
</comment>
<evidence type="ECO:0000259" key="4">
    <source>
        <dbReference type="PROSITE" id="PS50004"/>
    </source>
</evidence>
<protein>
    <submittedName>
        <fullName evidence="5">Synaptotagmin-like protein 3</fullName>
    </submittedName>
</protein>
<dbReference type="FunFam" id="2.60.40.150:FF:000006">
    <property type="entry name" value="Synaptotagmin-like 5, isoform CRA_a"/>
    <property type="match status" value="1"/>
</dbReference>
<comment type="caution">
    <text evidence="5">The sequence shown here is derived from an EMBL/GenBank/DDBJ whole genome shotgun (WGS) entry which is preliminary data.</text>
</comment>
<dbReference type="GO" id="GO:0042043">
    <property type="term" value="F:neurexin family protein binding"/>
    <property type="evidence" value="ECO:0007669"/>
    <property type="project" value="TreeGrafter"/>
</dbReference>
<accession>A0A662YJT6</accession>
<gene>
    <name evidence="5" type="ORF">EOD39_14977</name>
</gene>
<dbReference type="GO" id="GO:0070382">
    <property type="term" value="C:exocytic vesicle"/>
    <property type="evidence" value="ECO:0007669"/>
    <property type="project" value="TreeGrafter"/>
</dbReference>
<dbReference type="Proteomes" id="UP000289886">
    <property type="component" value="Unassembled WGS sequence"/>
</dbReference>
<organism evidence="5 6">
    <name type="scientific">Acipenser ruthenus</name>
    <name type="common">Sterlet sturgeon</name>
    <dbReference type="NCBI Taxonomy" id="7906"/>
    <lineage>
        <taxon>Eukaryota</taxon>
        <taxon>Metazoa</taxon>
        <taxon>Chordata</taxon>
        <taxon>Craniata</taxon>
        <taxon>Vertebrata</taxon>
        <taxon>Euteleostomi</taxon>
        <taxon>Actinopterygii</taxon>
        <taxon>Chondrostei</taxon>
        <taxon>Acipenseriformes</taxon>
        <taxon>Acipenseridae</taxon>
        <taxon>Acipenser</taxon>
    </lineage>
</organism>
<dbReference type="InterPro" id="IPR000008">
    <property type="entry name" value="C2_dom"/>
</dbReference>
<dbReference type="SMART" id="SM00239">
    <property type="entry name" value="C2"/>
    <property type="match status" value="2"/>
</dbReference>
<reference evidence="5 6" key="1">
    <citation type="submission" date="2019-01" db="EMBL/GenBank/DDBJ databases">
        <title>Draft Genome and Complete Hox-Cluster Characterization of the Sterlet Sturgeon (Acipenser ruthenus).</title>
        <authorList>
            <person name="Wei Q."/>
        </authorList>
    </citation>
    <scope>NUCLEOTIDE SEQUENCE [LARGE SCALE GENOMIC DNA]</scope>
    <source>
        <strain evidence="5">WHYD16114868_AA</strain>
        <tissue evidence="5">Blood</tissue>
    </source>
</reference>
<evidence type="ECO:0000313" key="6">
    <source>
        <dbReference type="Proteomes" id="UP000289886"/>
    </source>
</evidence>
<dbReference type="PANTHER" id="PTHR45716">
    <property type="entry name" value="BITESIZE, ISOFORM I"/>
    <property type="match status" value="1"/>
</dbReference>
<dbReference type="InterPro" id="IPR035892">
    <property type="entry name" value="C2_domain_sf"/>
</dbReference>
<evidence type="ECO:0000313" key="5">
    <source>
        <dbReference type="EMBL" id="RXM96994.1"/>
    </source>
</evidence>